<protein>
    <submittedName>
        <fullName evidence="2">HAD family hydrolase</fullName>
    </submittedName>
</protein>
<dbReference type="Pfam" id="PF00702">
    <property type="entry name" value="Hydrolase"/>
    <property type="match status" value="1"/>
</dbReference>
<dbReference type="PANTHER" id="PTHR43434:SF1">
    <property type="entry name" value="PHOSPHOGLYCOLATE PHOSPHATASE"/>
    <property type="match status" value="1"/>
</dbReference>
<dbReference type="SFLD" id="SFLDS00003">
    <property type="entry name" value="Haloacid_Dehalogenase"/>
    <property type="match status" value="1"/>
</dbReference>
<dbReference type="SUPFAM" id="SSF56784">
    <property type="entry name" value="HAD-like"/>
    <property type="match status" value="1"/>
</dbReference>
<dbReference type="SFLD" id="SFLDG01129">
    <property type="entry name" value="C1.5:_HAD__Beta-PGM__Phosphata"/>
    <property type="match status" value="1"/>
</dbReference>
<comment type="similarity">
    <text evidence="1">Belongs to the HAD-like hydrolase superfamily.</text>
</comment>
<dbReference type="RefSeq" id="WP_338007790.1">
    <property type="nucleotide sequence ID" value="NZ_JAOPKB010000004.1"/>
</dbReference>
<evidence type="ECO:0000256" key="1">
    <source>
        <dbReference type="ARBA" id="ARBA00007958"/>
    </source>
</evidence>
<proteinExistence type="inferred from homology"/>
<evidence type="ECO:0000313" key="3">
    <source>
        <dbReference type="Proteomes" id="UP001320972"/>
    </source>
</evidence>
<keyword evidence="3" id="KW-1185">Reference proteome</keyword>
<dbReference type="InterPro" id="IPR023198">
    <property type="entry name" value="PGP-like_dom2"/>
</dbReference>
<name>A0ABT2QE11_9EURY</name>
<dbReference type="InterPro" id="IPR006439">
    <property type="entry name" value="HAD-SF_hydro_IA"/>
</dbReference>
<dbReference type="Gene3D" id="1.10.150.240">
    <property type="entry name" value="Putative phosphatase, domain 2"/>
    <property type="match status" value="1"/>
</dbReference>
<accession>A0ABT2QE11</accession>
<dbReference type="InterPro" id="IPR023214">
    <property type="entry name" value="HAD_sf"/>
</dbReference>
<dbReference type="PANTHER" id="PTHR43434">
    <property type="entry name" value="PHOSPHOGLYCOLATE PHOSPHATASE"/>
    <property type="match status" value="1"/>
</dbReference>
<dbReference type="InterPro" id="IPR036412">
    <property type="entry name" value="HAD-like_sf"/>
</dbReference>
<dbReference type="Proteomes" id="UP001320972">
    <property type="component" value="Unassembled WGS sequence"/>
</dbReference>
<dbReference type="EMBL" id="JAOPKB010000004">
    <property type="protein sequence ID" value="MCU4973155.1"/>
    <property type="molecule type" value="Genomic_DNA"/>
</dbReference>
<comment type="caution">
    <text evidence="2">The sequence shown here is derived from an EMBL/GenBank/DDBJ whole genome shotgun (WGS) entry which is preliminary data.</text>
</comment>
<sequence>MRYDAVVFDNDGVLTTPTDHDALRRAIHTAFDDVGVSSPADDHVDTLLSPTVDALHEIAAGHGVEATALWEARERAAIEVQAEEIRAGRKTLYDDVDSLESLPVPRAIVSNNQHETIETIVDHFGLDEYGFDPWYGREPTVDGIERKKPTPYYLERAIDEMGVENPLYVGDSRVDITAANACEIDSAYIQRPHREGYELPERPTHEIESLEELRTLL</sequence>
<evidence type="ECO:0000313" key="2">
    <source>
        <dbReference type="EMBL" id="MCU4973155.1"/>
    </source>
</evidence>
<keyword evidence="2" id="KW-0378">Hydrolase</keyword>
<dbReference type="NCBIfam" id="TIGR01549">
    <property type="entry name" value="HAD-SF-IA-v1"/>
    <property type="match status" value="1"/>
</dbReference>
<dbReference type="GO" id="GO:0016787">
    <property type="term" value="F:hydrolase activity"/>
    <property type="evidence" value="ECO:0007669"/>
    <property type="project" value="UniProtKB-KW"/>
</dbReference>
<dbReference type="InterPro" id="IPR050155">
    <property type="entry name" value="HAD-like_hydrolase_sf"/>
</dbReference>
<organism evidence="2 3">
    <name type="scientific">Natronoglomus mannanivorans</name>
    <dbReference type="NCBI Taxonomy" id="2979990"/>
    <lineage>
        <taxon>Archaea</taxon>
        <taxon>Methanobacteriati</taxon>
        <taxon>Methanobacteriota</taxon>
        <taxon>Stenosarchaea group</taxon>
        <taxon>Halobacteria</taxon>
        <taxon>Halobacteriales</taxon>
        <taxon>Natrialbaceae</taxon>
        <taxon>Natronoglomus</taxon>
    </lineage>
</organism>
<gene>
    <name evidence="2" type="ORF">OB955_10415</name>
</gene>
<reference evidence="2 3" key="1">
    <citation type="submission" date="2022-09" db="EMBL/GenBank/DDBJ databases">
        <title>Enrichment on poylsaccharides allowed isolation of novel metabolic and taxonomic groups of Haloarchaea.</title>
        <authorList>
            <person name="Sorokin D.Y."/>
            <person name="Elcheninov A.G."/>
            <person name="Khizhniak T.V."/>
            <person name="Kolganova T.V."/>
            <person name="Kublanov I.V."/>
        </authorList>
    </citation>
    <scope>NUCLEOTIDE SEQUENCE [LARGE SCALE GENOMIC DNA]</scope>
    <source>
        <strain evidence="2 3">AArc-m2/3/4</strain>
    </source>
</reference>
<dbReference type="Gene3D" id="3.40.50.1000">
    <property type="entry name" value="HAD superfamily/HAD-like"/>
    <property type="match status" value="1"/>
</dbReference>